<dbReference type="PROSITE" id="PS51257">
    <property type="entry name" value="PROKAR_LIPOPROTEIN"/>
    <property type="match status" value="1"/>
</dbReference>
<gene>
    <name evidence="2" type="ORF">BerOc1_00330</name>
</gene>
<evidence type="ECO:0008006" key="4">
    <source>
        <dbReference type="Google" id="ProtNLM"/>
    </source>
</evidence>
<name>A0A1J5N0R7_9BACT</name>
<dbReference type="EMBL" id="LKAQ01000001">
    <property type="protein sequence ID" value="OIQ51866.1"/>
    <property type="molecule type" value="Genomic_DNA"/>
</dbReference>
<evidence type="ECO:0000313" key="3">
    <source>
        <dbReference type="Proteomes" id="UP000181901"/>
    </source>
</evidence>
<accession>A0A1J5N0R7</accession>
<feature type="signal peptide" evidence="1">
    <location>
        <begin position="1"/>
        <end position="20"/>
    </location>
</feature>
<keyword evidence="1" id="KW-0732">Signal</keyword>
<comment type="caution">
    <text evidence="2">The sequence shown here is derived from an EMBL/GenBank/DDBJ whole genome shotgun (WGS) entry which is preliminary data.</text>
</comment>
<proteinExistence type="predicted"/>
<protein>
    <recommendedName>
        <fullName evidence="4">PrcB C-terminal domain-containing protein</fullName>
    </recommendedName>
</protein>
<evidence type="ECO:0000313" key="2">
    <source>
        <dbReference type="EMBL" id="OIQ51866.1"/>
    </source>
</evidence>
<dbReference type="Proteomes" id="UP000181901">
    <property type="component" value="Unassembled WGS sequence"/>
</dbReference>
<keyword evidence="3" id="KW-1185">Reference proteome</keyword>
<reference evidence="2 3" key="1">
    <citation type="submission" date="2015-09" db="EMBL/GenBank/DDBJ databases">
        <title>Genome of Desulfovibrio dechloracetivorans BerOc1, a mercury methylating strain isolated from highly hydrocarbons and metals contaminated coastal sediments.</title>
        <authorList>
            <person name="Goni Urriza M."/>
            <person name="Gassie C."/>
            <person name="Bouchez O."/>
            <person name="Klopp C."/>
            <person name="Ranchou-Peyruse A."/>
            <person name="Remy G."/>
        </authorList>
    </citation>
    <scope>NUCLEOTIDE SEQUENCE [LARGE SCALE GENOMIC DNA]</scope>
    <source>
        <strain evidence="2 3">BerOc1</strain>
    </source>
</reference>
<evidence type="ECO:0000256" key="1">
    <source>
        <dbReference type="SAM" id="SignalP"/>
    </source>
</evidence>
<organism evidence="2 3">
    <name type="scientific">Pseudodesulfovibrio hydrargyri</name>
    <dbReference type="NCBI Taxonomy" id="2125990"/>
    <lineage>
        <taxon>Bacteria</taxon>
        <taxon>Pseudomonadati</taxon>
        <taxon>Thermodesulfobacteriota</taxon>
        <taxon>Desulfovibrionia</taxon>
        <taxon>Desulfovibrionales</taxon>
        <taxon>Desulfovibrionaceae</taxon>
    </lineage>
</organism>
<sequence>MFKKVCFFALCPFFVLVLSACSGTSSVDGGLSPVETIVLDDEYNAALSVDKDQVFALDMLRPAAKGYRITGAAFDPAMLRMERYLEYDDGEPRARYLFTALQEGVSDVLIRMVPVAGGDVTTYRQVTVTVGSGGGWFG</sequence>
<feature type="chain" id="PRO_5012001051" description="PrcB C-terminal domain-containing protein" evidence="1">
    <location>
        <begin position="21"/>
        <end position="138"/>
    </location>
</feature>
<dbReference type="AlphaFoldDB" id="A0A1J5N0R7"/>